<dbReference type="Proteomes" id="UP000033684">
    <property type="component" value="Unassembled WGS sequence"/>
</dbReference>
<proteinExistence type="predicted"/>
<dbReference type="RefSeq" id="WP_052700826.1">
    <property type="nucleotide sequence ID" value="NZ_LAJX01000346.1"/>
</dbReference>
<keyword evidence="2" id="KW-1185">Reference proteome</keyword>
<dbReference type="EMBL" id="LAJX01000346">
    <property type="protein sequence ID" value="KJV04996.1"/>
    <property type="molecule type" value="Genomic_DNA"/>
</dbReference>
<evidence type="ECO:0008006" key="3">
    <source>
        <dbReference type="Google" id="ProtNLM"/>
    </source>
</evidence>
<gene>
    <name evidence="1" type="ORF">VZ94_21335</name>
</gene>
<organism evidence="1 2">
    <name type="scientific">Methylocucumis oryzae</name>
    <dbReference type="NCBI Taxonomy" id="1632867"/>
    <lineage>
        <taxon>Bacteria</taxon>
        <taxon>Pseudomonadati</taxon>
        <taxon>Pseudomonadota</taxon>
        <taxon>Gammaproteobacteria</taxon>
        <taxon>Methylococcales</taxon>
        <taxon>Methylococcaceae</taxon>
        <taxon>Methylocucumis</taxon>
    </lineage>
</organism>
<accession>A0A0F3IE04</accession>
<reference evidence="1 2" key="2">
    <citation type="journal article" date="2016" name="Microb. Ecol.">
        <title>Genome Characteristics of a Novel Type I Methanotroph (Sn10-6) Isolated from a Flooded Indian Rice Field.</title>
        <authorList>
            <person name="Rahalkar M.C."/>
            <person name="Pandit P.S."/>
            <person name="Dhakephalkar P.K."/>
            <person name="Pore S."/>
            <person name="Arora P."/>
            <person name="Kapse N."/>
        </authorList>
    </citation>
    <scope>NUCLEOTIDE SEQUENCE [LARGE SCALE GENOMIC DNA]</scope>
    <source>
        <strain evidence="1 2">Sn10-6</strain>
    </source>
</reference>
<evidence type="ECO:0000313" key="1">
    <source>
        <dbReference type="EMBL" id="KJV04996.1"/>
    </source>
</evidence>
<reference evidence="2" key="1">
    <citation type="submission" date="2015-03" db="EMBL/GenBank/DDBJ databases">
        <title>Draft genome sequence of a novel methanotroph (Sn10-6) isolated from flooded ricefield rhizosphere in India.</title>
        <authorList>
            <person name="Pandit P.S."/>
            <person name="Pore S.D."/>
            <person name="Arora P."/>
            <person name="Kapse N.G."/>
            <person name="Dhakephalkar P.K."/>
            <person name="Rahalkar M.C."/>
        </authorList>
    </citation>
    <scope>NUCLEOTIDE SEQUENCE [LARGE SCALE GENOMIC DNA]</scope>
    <source>
        <strain evidence="2">Sn10-6</strain>
    </source>
</reference>
<comment type="caution">
    <text evidence="1">The sequence shown here is derived from an EMBL/GenBank/DDBJ whole genome shotgun (WGS) entry which is preliminary data.</text>
</comment>
<dbReference type="Gene3D" id="1.20.5.340">
    <property type="match status" value="1"/>
</dbReference>
<name>A0A0F3IE04_9GAMM</name>
<evidence type="ECO:0000313" key="2">
    <source>
        <dbReference type="Proteomes" id="UP000033684"/>
    </source>
</evidence>
<dbReference type="AlphaFoldDB" id="A0A0F3IE04"/>
<protein>
    <recommendedName>
        <fullName evidence="3">DUF1640 domain-containing protein</fullName>
    </recommendedName>
</protein>
<sequence length="101" mass="11320">MAVIAFDTLKFANTLKQAGVAPAHAEAEEHALADVLSLSLNEVATKADAEAHKTELHHVKTEVQAVKEDVQVIKQDGHILKSRCTHFKKMMYRYLKMTCKF</sequence>